<dbReference type="SUPFAM" id="SSF56529">
    <property type="entry name" value="FAH"/>
    <property type="match status" value="1"/>
</dbReference>
<evidence type="ECO:0000259" key="3">
    <source>
        <dbReference type="Pfam" id="PF01557"/>
    </source>
</evidence>
<evidence type="ECO:0000313" key="5">
    <source>
        <dbReference type="Proteomes" id="UP000049983"/>
    </source>
</evidence>
<dbReference type="EMBL" id="CXWC01000009">
    <property type="protein sequence ID" value="CTQ69880.1"/>
    <property type="molecule type" value="Genomic_DNA"/>
</dbReference>
<dbReference type="InterPro" id="IPR036663">
    <property type="entry name" value="Fumarylacetoacetase_C_sf"/>
</dbReference>
<sequence length="384" mass="41626">MTSLLNLPSEGAFVFRVWRPDLSGPSVCTLRGDTVVDVTCVAVPTVRDLLELDDPSAWLAGAEGVTVGTLAQIEANSTEHPVQDRPRFLAPPDLQAIKACGVTFAFSMLERVIEEKAQGDPGKAEQIRLRCKSILGDSLRSVVPGSEKAAELKDALIEEDMWSQYLEVGIGPDAEVFTKSQPMSAVGWGASVGLHPISNWNNPEPEVVLAVDGSGRIKGAALGNDVNLRDVEGRSALLLGKAKDNNASTSIGPALRLFDQTFSMDDVRRLQLDLKVTGPDGFELVGHSTMTEISRDPEDLVAQTRGRHHQYPDGFFLFLGTLFAPTEDRNAPGEGFTHKLGDIVEISCAELGTLRNTVRLSTECPEWTFGTSAFMRNLAKRNLI</sequence>
<dbReference type="PANTHER" id="PTHR42796">
    <property type="entry name" value="FUMARYLACETOACETATE HYDROLASE DOMAIN-CONTAINING PROTEIN 2A-RELATED"/>
    <property type="match status" value="1"/>
</dbReference>
<keyword evidence="4" id="KW-0378">Hydrolase</keyword>
<gene>
    <name evidence="4" type="ORF">LA5096_02283</name>
</gene>
<proteinExistence type="inferred from homology"/>
<feature type="domain" description="Fumarylacetoacetase-like C-terminal" evidence="3">
    <location>
        <begin position="216"/>
        <end position="359"/>
    </location>
</feature>
<reference evidence="5" key="1">
    <citation type="submission" date="2015-07" db="EMBL/GenBank/DDBJ databases">
        <authorList>
            <person name="Rodrigo-Torres Lidia"/>
            <person name="Arahal R.David."/>
        </authorList>
    </citation>
    <scope>NUCLEOTIDE SEQUENCE [LARGE SCALE GENOMIC DNA]</scope>
    <source>
        <strain evidence="5">CECT 5096</strain>
    </source>
</reference>
<dbReference type="Proteomes" id="UP000049983">
    <property type="component" value="Unassembled WGS sequence"/>
</dbReference>
<dbReference type="GeneID" id="97669673"/>
<comment type="similarity">
    <text evidence="1">Belongs to the FAH family.</text>
</comment>
<evidence type="ECO:0000313" key="4">
    <source>
        <dbReference type="EMBL" id="CTQ69880.1"/>
    </source>
</evidence>
<dbReference type="GO" id="GO:0044281">
    <property type="term" value="P:small molecule metabolic process"/>
    <property type="evidence" value="ECO:0007669"/>
    <property type="project" value="UniProtKB-ARBA"/>
</dbReference>
<protein>
    <submittedName>
        <fullName evidence="4">Fumarylacetoacetate (FAA) hydrolase family protein</fullName>
    </submittedName>
</protein>
<dbReference type="PANTHER" id="PTHR42796:SF7">
    <property type="entry name" value="2-DEHYDRO-3-DEOXY-D-ARABINONATE DEHYDRATASE"/>
    <property type="match status" value="1"/>
</dbReference>
<dbReference type="STRING" id="311410.LA5095_06256"/>
<name>A0A0M6ZM39_9HYPH</name>
<dbReference type="AlphaFoldDB" id="A0A0M6ZM39"/>
<organism evidence="4 5">
    <name type="scientific">Roseibium album</name>
    <dbReference type="NCBI Taxonomy" id="311410"/>
    <lineage>
        <taxon>Bacteria</taxon>
        <taxon>Pseudomonadati</taxon>
        <taxon>Pseudomonadota</taxon>
        <taxon>Alphaproteobacteria</taxon>
        <taxon>Hyphomicrobiales</taxon>
        <taxon>Stappiaceae</taxon>
        <taxon>Roseibium</taxon>
    </lineage>
</organism>
<accession>A0A0M6ZM39</accession>
<dbReference type="GO" id="GO:0046872">
    <property type="term" value="F:metal ion binding"/>
    <property type="evidence" value="ECO:0007669"/>
    <property type="project" value="UniProtKB-KW"/>
</dbReference>
<dbReference type="Gene3D" id="3.90.850.10">
    <property type="entry name" value="Fumarylacetoacetase-like, C-terminal domain"/>
    <property type="match status" value="1"/>
</dbReference>
<keyword evidence="2" id="KW-0479">Metal-binding</keyword>
<dbReference type="InterPro" id="IPR051121">
    <property type="entry name" value="FAH"/>
</dbReference>
<evidence type="ECO:0000256" key="2">
    <source>
        <dbReference type="ARBA" id="ARBA00022723"/>
    </source>
</evidence>
<dbReference type="InterPro" id="IPR011234">
    <property type="entry name" value="Fumarylacetoacetase-like_C"/>
</dbReference>
<evidence type="ECO:0000256" key="1">
    <source>
        <dbReference type="ARBA" id="ARBA00010211"/>
    </source>
</evidence>
<dbReference type="GO" id="GO:0016787">
    <property type="term" value="F:hydrolase activity"/>
    <property type="evidence" value="ECO:0007669"/>
    <property type="project" value="UniProtKB-KW"/>
</dbReference>
<dbReference type="Pfam" id="PF01557">
    <property type="entry name" value="FAA_hydrolase"/>
    <property type="match status" value="1"/>
</dbReference>
<dbReference type="RefSeq" id="WP_055391884.1">
    <property type="nucleotide sequence ID" value="NZ_CXWA01000020.1"/>
</dbReference>
<dbReference type="OrthoDB" id="9779415at2"/>
<keyword evidence="5" id="KW-1185">Reference proteome</keyword>